<dbReference type="EMBL" id="JBHTLQ010000025">
    <property type="protein sequence ID" value="MFD1191352.1"/>
    <property type="molecule type" value="Genomic_DNA"/>
</dbReference>
<proteinExistence type="predicted"/>
<feature type="non-terminal residue" evidence="1">
    <location>
        <position position="1"/>
    </location>
</feature>
<comment type="caution">
    <text evidence="1">The sequence shown here is derived from an EMBL/GenBank/DDBJ whole genome shotgun (WGS) entry which is preliminary data.</text>
</comment>
<keyword evidence="2" id="KW-1185">Reference proteome</keyword>
<evidence type="ECO:0000313" key="2">
    <source>
        <dbReference type="Proteomes" id="UP001597216"/>
    </source>
</evidence>
<reference evidence="2" key="1">
    <citation type="journal article" date="2019" name="Int. J. Syst. Evol. Microbiol.">
        <title>The Global Catalogue of Microorganisms (GCM) 10K type strain sequencing project: providing services to taxonomists for standard genome sequencing and annotation.</title>
        <authorList>
            <consortium name="The Broad Institute Genomics Platform"/>
            <consortium name="The Broad Institute Genome Sequencing Center for Infectious Disease"/>
            <person name="Wu L."/>
            <person name="Ma J."/>
        </authorList>
    </citation>
    <scope>NUCLEOTIDE SEQUENCE [LARGE SCALE GENOMIC DNA]</scope>
    <source>
        <strain evidence="2">CCUG 55074</strain>
    </source>
</reference>
<dbReference type="Proteomes" id="UP001597216">
    <property type="component" value="Unassembled WGS sequence"/>
</dbReference>
<gene>
    <name evidence="1" type="ORF">ACFQ27_12245</name>
</gene>
<accession>A0ABW3T5Q4</accession>
<sequence length="117" mass="12540">DYPDYAARAAVASRGLGAQNGLWAQIKAALSRVIMLRRVGEVPGQGADAALAKAETLVGEGEIDRALRELDALPQAGRDAMAPWRARAERRAEIDRRAAAIRAEALEDLAHMARGPE</sequence>
<name>A0ABW3T5Q4_9CAUL</name>
<organism evidence="1 2">
    <name type="scientific">Phenylobacterium conjunctum</name>
    <dbReference type="NCBI Taxonomy" id="1298959"/>
    <lineage>
        <taxon>Bacteria</taxon>
        <taxon>Pseudomonadati</taxon>
        <taxon>Pseudomonadota</taxon>
        <taxon>Alphaproteobacteria</taxon>
        <taxon>Caulobacterales</taxon>
        <taxon>Caulobacteraceae</taxon>
        <taxon>Phenylobacterium</taxon>
    </lineage>
</organism>
<protein>
    <submittedName>
        <fullName evidence="1">Uncharacterized protein</fullName>
    </submittedName>
</protein>
<evidence type="ECO:0000313" key="1">
    <source>
        <dbReference type="EMBL" id="MFD1191352.1"/>
    </source>
</evidence>